<evidence type="ECO:0000256" key="2">
    <source>
        <dbReference type="ARBA" id="ARBA00012513"/>
    </source>
</evidence>
<proteinExistence type="inferred from homology"/>
<comment type="catalytic activity">
    <reaction evidence="8">
        <text>L-threonyl-[protein] + ATP = O-phospho-L-threonyl-[protein] + ADP + H(+)</text>
        <dbReference type="Rhea" id="RHEA:46608"/>
        <dbReference type="Rhea" id="RHEA-COMP:11060"/>
        <dbReference type="Rhea" id="RHEA-COMP:11605"/>
        <dbReference type="ChEBI" id="CHEBI:15378"/>
        <dbReference type="ChEBI" id="CHEBI:30013"/>
        <dbReference type="ChEBI" id="CHEBI:30616"/>
        <dbReference type="ChEBI" id="CHEBI:61977"/>
        <dbReference type="ChEBI" id="CHEBI:456216"/>
        <dbReference type="EC" id="2.7.11.1"/>
    </reaction>
</comment>
<dbReference type="Pfam" id="PF00069">
    <property type="entry name" value="Pkinase"/>
    <property type="match status" value="1"/>
</dbReference>
<evidence type="ECO:0000313" key="13">
    <source>
        <dbReference type="Proteomes" id="UP001108240"/>
    </source>
</evidence>
<comment type="catalytic activity">
    <reaction evidence="9">
        <text>L-seryl-[protein] + ATP = O-phospho-L-seryl-[protein] + ADP + H(+)</text>
        <dbReference type="Rhea" id="RHEA:17989"/>
        <dbReference type="Rhea" id="RHEA-COMP:9863"/>
        <dbReference type="Rhea" id="RHEA-COMP:11604"/>
        <dbReference type="ChEBI" id="CHEBI:15378"/>
        <dbReference type="ChEBI" id="CHEBI:29999"/>
        <dbReference type="ChEBI" id="CHEBI:30616"/>
        <dbReference type="ChEBI" id="CHEBI:83421"/>
        <dbReference type="ChEBI" id="CHEBI:456216"/>
        <dbReference type="EC" id="2.7.11.1"/>
    </reaction>
</comment>
<dbReference type="InterPro" id="IPR008271">
    <property type="entry name" value="Ser/Thr_kinase_AS"/>
</dbReference>
<evidence type="ECO:0000256" key="3">
    <source>
        <dbReference type="ARBA" id="ARBA00022527"/>
    </source>
</evidence>
<dbReference type="Gene3D" id="1.10.510.10">
    <property type="entry name" value="Transferase(Phosphotransferase) domain 1"/>
    <property type="match status" value="1"/>
</dbReference>
<name>A0A8C1BTL6_CYPCA</name>
<keyword evidence="5" id="KW-0547">Nucleotide-binding</keyword>
<dbReference type="OMA" id="MINIFWS"/>
<evidence type="ECO:0000256" key="10">
    <source>
        <dbReference type="SAM" id="Phobius"/>
    </source>
</evidence>
<evidence type="ECO:0000256" key="7">
    <source>
        <dbReference type="ARBA" id="ARBA00022840"/>
    </source>
</evidence>
<evidence type="ECO:0000256" key="8">
    <source>
        <dbReference type="ARBA" id="ARBA00047899"/>
    </source>
</evidence>
<keyword evidence="6" id="KW-0418">Kinase</keyword>
<evidence type="ECO:0000256" key="1">
    <source>
        <dbReference type="ARBA" id="ARBA00005505"/>
    </source>
</evidence>
<dbReference type="GO" id="GO:0005524">
    <property type="term" value="F:ATP binding"/>
    <property type="evidence" value="ECO:0007669"/>
    <property type="project" value="UniProtKB-KW"/>
</dbReference>
<sequence>MINIFWSLFSPLGQVDDTGTVCAASDSAVHFSPASFGAASSCTDDVPQTTVCVASSCTDDVPQTTVCAASSCTDEVPQTTVCAASSCTDDVPQTTVCTASSCTDDVPQTTVCAASRCSDEVPQMSSCTDDNNSAKLSDDVSFFTATPKLSDDVSFFTGTSKLSDDVLFSIATSDLSCEAPLSFFPVMSKLSDDVSQAFLSAKSLLNVDVPPALFSVTSKNINSHRYEIGSQLGEGGFGQVYAATRLDDGLQVSVCIDGYSEPLPLEVALQILANKGPRVEEIIQLLDWQVDPDYYFMVLERPMPCQSLYEYLKRYKGTMEEDLARVIMQQAVFAARMCCLRGVLHRDIKLENLLINPDTLKVKLMDFGCGAVLTDAGYTSFAGTREYCPPEYHMTGMYHGEPATVWSLGILLFVILFCKFPKRRHLHKINDKNWTKAGLSKECCDLIRRCLQIDPKQRIELGKLSLHDWFMVNTF</sequence>
<evidence type="ECO:0000256" key="5">
    <source>
        <dbReference type="ARBA" id="ARBA00022741"/>
    </source>
</evidence>
<dbReference type="PANTHER" id="PTHR22984">
    <property type="entry name" value="SERINE/THREONINE-PROTEIN KINASE PIM"/>
    <property type="match status" value="1"/>
</dbReference>
<evidence type="ECO:0000256" key="6">
    <source>
        <dbReference type="ARBA" id="ARBA00022777"/>
    </source>
</evidence>
<keyword evidence="10" id="KW-0472">Membrane</keyword>
<comment type="similarity">
    <text evidence="1">Belongs to the protein kinase superfamily. CAMK Ser/Thr protein kinase family. PIM subfamily.</text>
</comment>
<dbReference type="GO" id="GO:0007346">
    <property type="term" value="P:regulation of mitotic cell cycle"/>
    <property type="evidence" value="ECO:0007669"/>
    <property type="project" value="TreeGrafter"/>
</dbReference>
<evidence type="ECO:0000259" key="11">
    <source>
        <dbReference type="PROSITE" id="PS50011"/>
    </source>
</evidence>
<feature type="transmembrane region" description="Helical" evidence="10">
    <location>
        <begin position="403"/>
        <end position="420"/>
    </location>
</feature>
<keyword evidence="7" id="KW-0067">ATP-binding</keyword>
<dbReference type="FunFam" id="1.10.510.10:FF:000392">
    <property type="entry name" value="Pim proto-oncogene, serine/threonine kinase,-related 152"/>
    <property type="match status" value="1"/>
</dbReference>
<dbReference type="InterPro" id="IPR000719">
    <property type="entry name" value="Prot_kinase_dom"/>
</dbReference>
<keyword evidence="13" id="KW-1185">Reference proteome</keyword>
<evidence type="ECO:0000256" key="4">
    <source>
        <dbReference type="ARBA" id="ARBA00022679"/>
    </source>
</evidence>
<dbReference type="EC" id="2.7.11.1" evidence="2"/>
<dbReference type="InterPro" id="IPR011009">
    <property type="entry name" value="Kinase-like_dom_sf"/>
</dbReference>
<dbReference type="Proteomes" id="UP001108240">
    <property type="component" value="Unplaced"/>
</dbReference>
<dbReference type="AlphaFoldDB" id="A0A8C1BTL6"/>
<dbReference type="Ensembl" id="ENSCCRT00000040765.2">
    <property type="protein sequence ID" value="ENSCCRP00000037628.2"/>
    <property type="gene ID" value="ENSCCRG00000020122.2"/>
</dbReference>
<keyword evidence="10" id="KW-1133">Transmembrane helix</keyword>
<evidence type="ECO:0000256" key="9">
    <source>
        <dbReference type="ARBA" id="ARBA00048679"/>
    </source>
</evidence>
<dbReference type="InterPro" id="IPR051138">
    <property type="entry name" value="PIM_Ser/Thr_kinase"/>
</dbReference>
<keyword evidence="3" id="KW-0723">Serine/threonine-protein kinase</keyword>
<protein>
    <recommendedName>
        <fullName evidence="2">non-specific serine/threonine protein kinase</fullName>
        <ecNumber evidence="2">2.7.11.1</ecNumber>
    </recommendedName>
</protein>
<dbReference type="PANTHER" id="PTHR22984:SF11">
    <property type="entry name" value="AURORA KINASE-RELATED"/>
    <property type="match status" value="1"/>
</dbReference>
<dbReference type="GeneTree" id="ENSGT00950000182996"/>
<dbReference type="GO" id="GO:0004674">
    <property type="term" value="F:protein serine/threonine kinase activity"/>
    <property type="evidence" value="ECO:0007669"/>
    <property type="project" value="UniProtKB-KW"/>
</dbReference>
<dbReference type="PROSITE" id="PS00108">
    <property type="entry name" value="PROTEIN_KINASE_ST"/>
    <property type="match status" value="1"/>
</dbReference>
<keyword evidence="10" id="KW-0812">Transmembrane</keyword>
<dbReference type="GO" id="GO:0005737">
    <property type="term" value="C:cytoplasm"/>
    <property type="evidence" value="ECO:0007669"/>
    <property type="project" value="TreeGrafter"/>
</dbReference>
<keyword evidence="4" id="KW-0808">Transferase</keyword>
<evidence type="ECO:0000313" key="12">
    <source>
        <dbReference type="Ensembl" id="ENSCCRP00000037628.2"/>
    </source>
</evidence>
<reference evidence="12" key="2">
    <citation type="submission" date="2025-09" db="UniProtKB">
        <authorList>
            <consortium name="Ensembl"/>
        </authorList>
    </citation>
    <scope>IDENTIFICATION</scope>
</reference>
<accession>A0A8C1BTL6</accession>
<reference evidence="12" key="1">
    <citation type="submission" date="2025-08" db="UniProtKB">
        <authorList>
            <consortium name="Ensembl"/>
        </authorList>
    </citation>
    <scope>IDENTIFICATION</scope>
</reference>
<dbReference type="Gene3D" id="3.30.200.20">
    <property type="entry name" value="Phosphorylase Kinase, domain 1"/>
    <property type="match status" value="1"/>
</dbReference>
<dbReference type="FunFam" id="3.30.200.20:FF:000246">
    <property type="entry name" value="Pim proto-oncogene, serine/threonine kinase,-related 152"/>
    <property type="match status" value="1"/>
</dbReference>
<dbReference type="PROSITE" id="PS50011">
    <property type="entry name" value="PROTEIN_KINASE_DOM"/>
    <property type="match status" value="1"/>
</dbReference>
<feature type="domain" description="Protein kinase" evidence="11">
    <location>
        <begin position="226"/>
        <end position="470"/>
    </location>
</feature>
<dbReference type="GO" id="GO:0043066">
    <property type="term" value="P:negative regulation of apoptotic process"/>
    <property type="evidence" value="ECO:0007669"/>
    <property type="project" value="TreeGrafter"/>
</dbReference>
<organism evidence="12 13">
    <name type="scientific">Cyprinus carpio carpio</name>
    <dbReference type="NCBI Taxonomy" id="630221"/>
    <lineage>
        <taxon>Eukaryota</taxon>
        <taxon>Metazoa</taxon>
        <taxon>Chordata</taxon>
        <taxon>Craniata</taxon>
        <taxon>Vertebrata</taxon>
        <taxon>Euteleostomi</taxon>
        <taxon>Actinopterygii</taxon>
        <taxon>Neopterygii</taxon>
        <taxon>Teleostei</taxon>
        <taxon>Ostariophysi</taxon>
        <taxon>Cypriniformes</taxon>
        <taxon>Cyprinidae</taxon>
        <taxon>Cyprininae</taxon>
        <taxon>Cyprinus</taxon>
    </lineage>
</organism>
<dbReference type="SUPFAM" id="SSF56112">
    <property type="entry name" value="Protein kinase-like (PK-like)"/>
    <property type="match status" value="1"/>
</dbReference>
<dbReference type="SMART" id="SM00220">
    <property type="entry name" value="S_TKc"/>
    <property type="match status" value="1"/>
</dbReference>